<dbReference type="OrthoDB" id="7540582at2"/>
<dbReference type="Gene3D" id="3.40.50.300">
    <property type="entry name" value="P-loop containing nucleotide triphosphate hydrolases"/>
    <property type="match status" value="1"/>
</dbReference>
<dbReference type="SUPFAM" id="SSF52540">
    <property type="entry name" value="P-loop containing nucleoside triphosphate hydrolases"/>
    <property type="match status" value="1"/>
</dbReference>
<reference evidence="1 2" key="1">
    <citation type="submission" date="2019-06" db="EMBL/GenBank/DDBJ databases">
        <authorList>
            <person name="Jiang L."/>
        </authorList>
    </citation>
    <scope>NUCLEOTIDE SEQUENCE [LARGE SCALE GENOMIC DNA]</scope>
    <source>
        <strain evidence="1 2">YIM 48858</strain>
    </source>
</reference>
<evidence type="ECO:0000313" key="1">
    <source>
        <dbReference type="EMBL" id="TNC74790.1"/>
    </source>
</evidence>
<comment type="caution">
    <text evidence="1">The sequence shown here is derived from an EMBL/GenBank/DDBJ whole genome shotgun (WGS) entry which is preliminary data.</text>
</comment>
<organism evidence="1 2">
    <name type="scientific">Rubellimicrobium roseum</name>
    <dbReference type="NCBI Taxonomy" id="687525"/>
    <lineage>
        <taxon>Bacteria</taxon>
        <taxon>Pseudomonadati</taxon>
        <taxon>Pseudomonadota</taxon>
        <taxon>Alphaproteobacteria</taxon>
        <taxon>Rhodobacterales</taxon>
        <taxon>Roseobacteraceae</taxon>
        <taxon>Rubellimicrobium</taxon>
    </lineage>
</organism>
<sequence length="287" mass="32848">MQNLLFQPVHGYRQILTHREVFEGLLRPHGLQFDPEAIREAIAARQHDVPPGMVPVISSELISGNPFFGGRENDLYAERMRQTMPDARVLISIRTQLRILPSVYMQYIRRGGTMTPERFFDGEVEWGYFGFAPEHFEYDRLIALYQELFGRDNVYVLPQEMLQADLDLACADLARFAGHAEWRGLSSDARRVRGASDPEYAVPVLRRVNHVRPSALHHEPLLNLGTGGDHLFRATSYLMRRAFVAALMKSRTPVSQHVRARFAGYFSESNARLRRIVSNSIDMSAYT</sequence>
<evidence type="ECO:0000313" key="2">
    <source>
        <dbReference type="Proteomes" id="UP000305709"/>
    </source>
</evidence>
<dbReference type="InterPro" id="IPR027417">
    <property type="entry name" value="P-loop_NTPase"/>
</dbReference>
<dbReference type="AlphaFoldDB" id="A0A5C4NLC3"/>
<gene>
    <name evidence="1" type="ORF">FHG71_01265</name>
</gene>
<keyword evidence="2" id="KW-1185">Reference proteome</keyword>
<name>A0A5C4NLC3_9RHOB</name>
<protein>
    <recommendedName>
        <fullName evidence="3">Sulfotransferase</fullName>
    </recommendedName>
</protein>
<accession>A0A5C4NLC3</accession>
<evidence type="ECO:0008006" key="3">
    <source>
        <dbReference type="Google" id="ProtNLM"/>
    </source>
</evidence>
<dbReference type="Proteomes" id="UP000305709">
    <property type="component" value="Unassembled WGS sequence"/>
</dbReference>
<dbReference type="RefSeq" id="WP_139079784.1">
    <property type="nucleotide sequence ID" value="NZ_VDFV01000001.1"/>
</dbReference>
<proteinExistence type="predicted"/>
<dbReference type="EMBL" id="VDFV01000001">
    <property type="protein sequence ID" value="TNC74790.1"/>
    <property type="molecule type" value="Genomic_DNA"/>
</dbReference>